<sequence length="361" mass="40917">MLIPYDNDVIPIPRDLRRRFEDDDPSIRPYTAGSAVPPPAAMASAPLVTPIQNAESPQLTTEDVGRPRSTQTPEMLANIEQTRIAAHSKPLTDLRLPSDALDRNDMDLAMNNYTAFNAYFYKPQRDIFGRPETEFRSLPQKSMFKPDPLVDDPRKSNTLSSVVKSIKLDGKKAPAEGAGKTKPSKLPVPETLLADAKGNLRWGEVSCWDFMVKKEDETAAENVEQAKEAVHFRWITHGEFNVDVAIANLEEFFLKKWMRGAHWRVHIELQTRKFKPDGVTAYIFETTWSIPTRKQPVAKATGSIFFVMDVCSNKKPEAPVIVSCHYENSPMIFDPLKIKFGAEILTDIMERKRLLAERLIY</sequence>
<dbReference type="EMBL" id="MTYJ01000046">
    <property type="protein sequence ID" value="OQV18714.1"/>
    <property type="molecule type" value="Genomic_DNA"/>
</dbReference>
<dbReference type="Proteomes" id="UP000192578">
    <property type="component" value="Unassembled WGS sequence"/>
</dbReference>
<gene>
    <name evidence="2" type="ORF">BV898_07153</name>
</gene>
<evidence type="ECO:0000256" key="1">
    <source>
        <dbReference type="SAM" id="MobiDB-lite"/>
    </source>
</evidence>
<comment type="caution">
    <text evidence="2">The sequence shown here is derived from an EMBL/GenBank/DDBJ whole genome shotgun (WGS) entry which is preliminary data.</text>
</comment>
<protein>
    <submittedName>
        <fullName evidence="2">Uncharacterized protein</fullName>
    </submittedName>
</protein>
<reference evidence="3" key="1">
    <citation type="submission" date="2017-01" db="EMBL/GenBank/DDBJ databases">
        <title>Comparative genomics of anhydrobiosis in the tardigrade Hypsibius dujardini.</title>
        <authorList>
            <person name="Yoshida Y."/>
            <person name="Koutsovoulos G."/>
            <person name="Laetsch D."/>
            <person name="Stevens L."/>
            <person name="Kumar S."/>
            <person name="Horikawa D."/>
            <person name="Ishino K."/>
            <person name="Komine S."/>
            <person name="Tomita M."/>
            <person name="Blaxter M."/>
            <person name="Arakawa K."/>
        </authorList>
    </citation>
    <scope>NUCLEOTIDE SEQUENCE [LARGE SCALE GENOMIC DNA]</scope>
    <source>
        <strain evidence="3">Z151</strain>
    </source>
</reference>
<dbReference type="InterPro" id="IPR053084">
    <property type="entry name" value="AKAP"/>
</dbReference>
<dbReference type="GO" id="GO:0005952">
    <property type="term" value="C:cAMP-dependent protein kinase complex"/>
    <property type="evidence" value="ECO:0007669"/>
    <property type="project" value="TreeGrafter"/>
</dbReference>
<proteinExistence type="predicted"/>
<dbReference type="PANTHER" id="PTHR35075:SF1">
    <property type="entry name" value="A-KINASE ANCHOR PROTEIN 14"/>
    <property type="match status" value="1"/>
</dbReference>
<evidence type="ECO:0000313" key="3">
    <source>
        <dbReference type="Proteomes" id="UP000192578"/>
    </source>
</evidence>
<organism evidence="2 3">
    <name type="scientific">Hypsibius exemplaris</name>
    <name type="common">Freshwater tardigrade</name>
    <dbReference type="NCBI Taxonomy" id="2072580"/>
    <lineage>
        <taxon>Eukaryota</taxon>
        <taxon>Metazoa</taxon>
        <taxon>Ecdysozoa</taxon>
        <taxon>Tardigrada</taxon>
        <taxon>Eutardigrada</taxon>
        <taxon>Parachela</taxon>
        <taxon>Hypsibioidea</taxon>
        <taxon>Hypsibiidae</taxon>
        <taxon>Hypsibius</taxon>
    </lineage>
</organism>
<name>A0A1W0WU33_HYPEX</name>
<dbReference type="PANTHER" id="PTHR35075">
    <property type="entry name" value="A-KINASE ANCHOR PROTEIN 14"/>
    <property type="match status" value="1"/>
</dbReference>
<evidence type="ECO:0000313" key="2">
    <source>
        <dbReference type="EMBL" id="OQV18714.1"/>
    </source>
</evidence>
<dbReference type="AlphaFoldDB" id="A0A1W0WU33"/>
<dbReference type="OrthoDB" id="2148342at2759"/>
<dbReference type="Pfam" id="PF14469">
    <property type="entry name" value="AKAP28"/>
    <property type="match status" value="1"/>
</dbReference>
<dbReference type="InterPro" id="IPR025663">
    <property type="entry name" value="AKAP_28"/>
</dbReference>
<accession>A0A1W0WU33</accession>
<feature type="region of interest" description="Disordered" evidence="1">
    <location>
        <begin position="19"/>
        <end position="43"/>
    </location>
</feature>
<keyword evidence="3" id="KW-1185">Reference proteome</keyword>
<dbReference type="GO" id="GO:0034237">
    <property type="term" value="F:protein kinase A regulatory subunit binding"/>
    <property type="evidence" value="ECO:0007669"/>
    <property type="project" value="TreeGrafter"/>
</dbReference>